<evidence type="ECO:0000313" key="2">
    <source>
        <dbReference type="Proteomes" id="UP001057134"/>
    </source>
</evidence>
<dbReference type="InterPro" id="IPR029058">
    <property type="entry name" value="AB_hydrolase_fold"/>
</dbReference>
<dbReference type="PANTHER" id="PTHR37946:SF1">
    <property type="entry name" value="SLL1969 PROTEIN"/>
    <property type="match status" value="1"/>
</dbReference>
<dbReference type="RefSeq" id="WP_249860738.1">
    <property type="nucleotide sequence ID" value="NZ_CP027059.1"/>
</dbReference>
<sequence>MKRLSIGHSSGGLVIRKFLSDTRYLDYVHKCVLIATPNRGTRLASYADQVSKTSTRIFKTLQSLHPEYIDSLNLKETGIEIGAIAGNRNNLLLGKLLNDDNDGRVEVSSVYYDGLTDFTILPYGHKEIHYQKETAELVVHFIKKGTFKKPGEKRAEGPFESGKA</sequence>
<reference evidence="1" key="2">
    <citation type="journal article" date="2021" name="J Anim Sci Technol">
        <title>Complete genome sequence of Paenibacillus konkukensis sp. nov. SK3146 as a potential probiotic strain.</title>
        <authorList>
            <person name="Jung H.I."/>
            <person name="Park S."/>
            <person name="Niu K.M."/>
            <person name="Lee S.W."/>
            <person name="Kothari D."/>
            <person name="Yi K.J."/>
            <person name="Kim S.K."/>
        </authorList>
    </citation>
    <scope>NUCLEOTIDE SEQUENCE</scope>
    <source>
        <strain evidence="1">SK3146</strain>
    </source>
</reference>
<dbReference type="EMBL" id="CP027059">
    <property type="protein sequence ID" value="UQZ85057.1"/>
    <property type="molecule type" value="Genomic_DNA"/>
</dbReference>
<accession>A0ABY4RUF4</accession>
<keyword evidence="2" id="KW-1185">Reference proteome</keyword>
<dbReference type="PANTHER" id="PTHR37946">
    <property type="entry name" value="SLL1969 PROTEIN"/>
    <property type="match status" value="1"/>
</dbReference>
<reference evidence="1" key="1">
    <citation type="submission" date="2018-02" db="EMBL/GenBank/DDBJ databases">
        <authorList>
            <person name="Kim S.-K."/>
            <person name="Jung H.-I."/>
            <person name="Lee S.-W."/>
        </authorList>
    </citation>
    <scope>NUCLEOTIDE SEQUENCE</scope>
    <source>
        <strain evidence="1">SK3146</strain>
    </source>
</reference>
<dbReference type="Proteomes" id="UP001057134">
    <property type="component" value="Chromosome"/>
</dbReference>
<name>A0ABY4RUF4_9BACL</name>
<dbReference type="Gene3D" id="3.40.50.1820">
    <property type="entry name" value="alpha/beta hydrolase"/>
    <property type="match status" value="1"/>
</dbReference>
<dbReference type="SUPFAM" id="SSF53474">
    <property type="entry name" value="alpha/beta-Hydrolases"/>
    <property type="match status" value="1"/>
</dbReference>
<evidence type="ECO:0000313" key="1">
    <source>
        <dbReference type="EMBL" id="UQZ85057.1"/>
    </source>
</evidence>
<evidence type="ECO:0008006" key="3">
    <source>
        <dbReference type="Google" id="ProtNLM"/>
    </source>
</evidence>
<protein>
    <recommendedName>
        <fullName evidence="3">Alpha/beta hydrolase</fullName>
    </recommendedName>
</protein>
<organism evidence="1 2">
    <name type="scientific">Paenibacillus konkukensis</name>
    <dbReference type="NCBI Taxonomy" id="2020716"/>
    <lineage>
        <taxon>Bacteria</taxon>
        <taxon>Bacillati</taxon>
        <taxon>Bacillota</taxon>
        <taxon>Bacilli</taxon>
        <taxon>Bacillales</taxon>
        <taxon>Paenibacillaceae</taxon>
        <taxon>Paenibacillus</taxon>
    </lineage>
</organism>
<gene>
    <name evidence="1" type="ORF">SK3146_04340</name>
</gene>
<proteinExistence type="predicted"/>